<evidence type="ECO:0000256" key="1">
    <source>
        <dbReference type="ARBA" id="ARBA00022448"/>
    </source>
</evidence>
<dbReference type="GO" id="GO:0009279">
    <property type="term" value="C:cell outer membrane"/>
    <property type="evidence" value="ECO:0007669"/>
    <property type="project" value="UniProtKB-SubCell"/>
</dbReference>
<evidence type="ECO:0000256" key="6">
    <source>
        <dbReference type="RuleBase" id="RU004004"/>
    </source>
</evidence>
<dbReference type="InterPro" id="IPR005644">
    <property type="entry name" value="NolW-like"/>
</dbReference>
<keyword evidence="4" id="KW-0998">Cell outer membrane</keyword>
<dbReference type="InterPro" id="IPR038591">
    <property type="entry name" value="NolW-like_sf"/>
</dbReference>
<comment type="subcellular location">
    <subcellularLocation>
        <location evidence="6">Cell outer membrane</location>
    </subcellularLocation>
</comment>
<evidence type="ECO:0000256" key="5">
    <source>
        <dbReference type="RuleBase" id="RU004003"/>
    </source>
</evidence>
<evidence type="ECO:0000256" key="8">
    <source>
        <dbReference type="SAM" id="SignalP"/>
    </source>
</evidence>
<proteinExistence type="inferred from homology"/>
<name>A0A1D9FYH6_MOOP1</name>
<protein>
    <submittedName>
        <fullName evidence="10">AMIN domain-containing protein</fullName>
    </submittedName>
</protein>
<evidence type="ECO:0000259" key="9">
    <source>
        <dbReference type="SMART" id="SM00965"/>
    </source>
</evidence>
<dbReference type="Gene3D" id="3.30.1370.120">
    <property type="match status" value="1"/>
</dbReference>
<gene>
    <name evidence="10" type="ORF">BJP36_11385</name>
</gene>
<dbReference type="InterPro" id="IPR050810">
    <property type="entry name" value="Bact_Secretion_Sys_Channel"/>
</dbReference>
<dbReference type="InterPro" id="IPR011662">
    <property type="entry name" value="Secretin/TonB_short_N"/>
</dbReference>
<comment type="similarity">
    <text evidence="5">Belongs to the bacterial secretin family.</text>
</comment>
<dbReference type="Pfam" id="PF11741">
    <property type="entry name" value="AMIN"/>
    <property type="match status" value="1"/>
</dbReference>
<dbReference type="GO" id="GO:0015627">
    <property type="term" value="C:type II protein secretion system complex"/>
    <property type="evidence" value="ECO:0007669"/>
    <property type="project" value="TreeGrafter"/>
</dbReference>
<dbReference type="EMBL" id="CP017708">
    <property type="protein sequence ID" value="AOY80428.1"/>
    <property type="molecule type" value="Genomic_DNA"/>
</dbReference>
<sequence length="815" mass="87662">MRQIQVCGGVFAATAMALWSTQPVVAASQVSAIRFNQQGSELELKLETKGGNERPQIFAVNQGNVLVADLVNTQLSLPKGTNFRETNPLPNISAVAVKELDDNRVRVTIRGTDKLPISSLIQRDAQGITLGIDTTTENQGILSIQDSSVIKLAQVPNAQVPNRGTNAETEQMEKPAELSEPEPETEANPSETPEPPEIVAPEPDVLVPEPKIIIDGIPAAPANAVQPIAPAPPFLPRAVAPPVGDIAVSNINAAASTIDLGTATLVPRLVLREAPIREVLSLLARSAGLNLAFAESDEDSGVAQFTISIDLENEPVQDAFNYILQLSGLQANRRGSTIFVGAKLPQAARNLISRTLRLNQASAQGAATFLATQGAEVQQVVSETEEIIDPETQRVVRQIQRAPEIQPVTAEREDGSQGALLLEGLAVSTDDRLNSISLVGEPRQIEIATSLLKQLDARRRQVAVNVKIIDVNLAGTDAYNASFSFGINDTFVVSDGGAAAVNFGRVNPPSRDDVISGQFPNIEPFDFRAVDGDGDIFFDRQNAPFDNVIEGFNESAGRSALFARPGFGRNNNPFQPGVTDVDVQDDGIEFEYSLPSLFEFPDKFLLTLDAQITSNNAKILTDPTLVIQEGQQARVQLVQQVLTSVRTDIDTDGGATTRTITPVIEDAGLTLTVNVERIDDNGFITLSTAPVISAPSGTQVFESDNAENTITFLSRRELNSGLIRLRDGQTLILSGIIQDNDRTTVSKVPVLGDIPLLGALFRSTNKTNERREVIILLTPQILDDTDRNGGYGYSYTPGRDARQMLNRGGFQSPGN</sequence>
<keyword evidence="2 8" id="KW-0732">Signal</keyword>
<evidence type="ECO:0000256" key="7">
    <source>
        <dbReference type="SAM" id="MobiDB-lite"/>
    </source>
</evidence>
<feature type="region of interest" description="Disordered" evidence="7">
    <location>
        <begin position="794"/>
        <end position="815"/>
    </location>
</feature>
<dbReference type="Pfam" id="PF03958">
    <property type="entry name" value="Secretin_N"/>
    <property type="match status" value="1"/>
</dbReference>
<accession>A0A1D9FYH6</accession>
<dbReference type="InterPro" id="IPR021731">
    <property type="entry name" value="AMIN_dom"/>
</dbReference>
<evidence type="ECO:0000256" key="3">
    <source>
        <dbReference type="ARBA" id="ARBA00023136"/>
    </source>
</evidence>
<feature type="domain" description="Secretin/TonB short N-terminal" evidence="9">
    <location>
        <begin position="289"/>
        <end position="343"/>
    </location>
</feature>
<organism evidence="10 11">
    <name type="scientific">Moorena producens (strain JHB)</name>
    <dbReference type="NCBI Taxonomy" id="1454205"/>
    <lineage>
        <taxon>Bacteria</taxon>
        <taxon>Bacillati</taxon>
        <taxon>Cyanobacteriota</taxon>
        <taxon>Cyanophyceae</taxon>
        <taxon>Coleofasciculales</taxon>
        <taxon>Coleofasciculaceae</taxon>
        <taxon>Moorena</taxon>
    </lineage>
</organism>
<dbReference type="AlphaFoldDB" id="A0A1D9FYH6"/>
<dbReference type="Pfam" id="PF07660">
    <property type="entry name" value="STN"/>
    <property type="match status" value="1"/>
</dbReference>
<reference evidence="11" key="1">
    <citation type="submission" date="2016-10" db="EMBL/GenBank/DDBJ databases">
        <title>Comparative genomics uncovers the prolific and rare metabolic potential of the cyanobacterial genus Moorea.</title>
        <authorList>
            <person name="Leao T."/>
            <person name="Castelao G."/>
            <person name="Korobeynikov A."/>
            <person name="Monroe E.A."/>
            <person name="Podell S."/>
            <person name="Glukhov E."/>
            <person name="Allen E."/>
            <person name="Gerwick W.H."/>
            <person name="Gerwick L."/>
        </authorList>
    </citation>
    <scope>NUCLEOTIDE SEQUENCE [LARGE SCALE GENOMIC DNA]</scope>
    <source>
        <strain evidence="11">JHB</strain>
    </source>
</reference>
<evidence type="ECO:0000256" key="2">
    <source>
        <dbReference type="ARBA" id="ARBA00022729"/>
    </source>
</evidence>
<keyword evidence="1 6" id="KW-0813">Transport</keyword>
<dbReference type="Proteomes" id="UP000176944">
    <property type="component" value="Chromosome"/>
</dbReference>
<dbReference type="InterPro" id="IPR004846">
    <property type="entry name" value="T2SS/T3SS_dom"/>
</dbReference>
<evidence type="ECO:0000313" key="11">
    <source>
        <dbReference type="Proteomes" id="UP000176944"/>
    </source>
</evidence>
<feature type="region of interest" description="Disordered" evidence="7">
    <location>
        <begin position="157"/>
        <end position="200"/>
    </location>
</feature>
<keyword evidence="3" id="KW-0472">Membrane</keyword>
<evidence type="ECO:0000256" key="4">
    <source>
        <dbReference type="ARBA" id="ARBA00023237"/>
    </source>
</evidence>
<dbReference type="Pfam" id="PF00263">
    <property type="entry name" value="Secretin"/>
    <property type="match status" value="1"/>
</dbReference>
<feature type="compositionally biased region" description="Polar residues" evidence="7">
    <location>
        <begin position="157"/>
        <end position="169"/>
    </location>
</feature>
<feature type="signal peptide" evidence="8">
    <location>
        <begin position="1"/>
        <end position="26"/>
    </location>
</feature>
<dbReference type="GO" id="GO:0009306">
    <property type="term" value="P:protein secretion"/>
    <property type="evidence" value="ECO:0007669"/>
    <property type="project" value="InterPro"/>
</dbReference>
<evidence type="ECO:0000313" key="10">
    <source>
        <dbReference type="EMBL" id="AOY80428.1"/>
    </source>
</evidence>
<dbReference type="PANTHER" id="PTHR30332:SF17">
    <property type="entry name" value="TYPE IV PILIATION SYSTEM PROTEIN DR_0774-RELATED"/>
    <property type="match status" value="1"/>
</dbReference>
<dbReference type="PANTHER" id="PTHR30332">
    <property type="entry name" value="PROBABLE GENERAL SECRETION PATHWAY PROTEIN D"/>
    <property type="match status" value="1"/>
</dbReference>
<feature type="chain" id="PRO_5009441724" evidence="8">
    <location>
        <begin position="27"/>
        <end position="815"/>
    </location>
</feature>
<dbReference type="SMART" id="SM00965">
    <property type="entry name" value="STN"/>
    <property type="match status" value="1"/>
</dbReference>